<evidence type="ECO:0000313" key="10">
    <source>
        <dbReference type="EMBL" id="ACI17827.1"/>
    </source>
</evidence>
<evidence type="ECO:0000256" key="8">
    <source>
        <dbReference type="ARBA" id="ARBA00023136"/>
    </source>
</evidence>
<dbReference type="PROSITE" id="PS00211">
    <property type="entry name" value="ABC_TRANSPORTER_1"/>
    <property type="match status" value="1"/>
</dbReference>
<accession>B5Y758</accession>
<proteinExistence type="inferred from homology"/>
<comment type="subcellular location">
    <subcellularLocation>
        <location evidence="1">Cell membrane</location>
    </subcellularLocation>
</comment>
<dbReference type="CDD" id="cd03225">
    <property type="entry name" value="ABC_cobalt_CbiO_domain1"/>
    <property type="match status" value="1"/>
</dbReference>
<evidence type="ECO:0000259" key="9">
    <source>
        <dbReference type="PROSITE" id="PS50893"/>
    </source>
</evidence>
<evidence type="ECO:0000256" key="5">
    <source>
        <dbReference type="ARBA" id="ARBA00022741"/>
    </source>
</evidence>
<dbReference type="InterPro" id="IPR003593">
    <property type="entry name" value="AAA+_ATPase"/>
</dbReference>
<dbReference type="PANTHER" id="PTHR43553">
    <property type="entry name" value="HEAVY METAL TRANSPORTER"/>
    <property type="match status" value="1"/>
</dbReference>
<dbReference type="AlphaFoldDB" id="B5Y758"/>
<dbReference type="KEGG" id="cpo:COPRO5265_0237"/>
<dbReference type="GO" id="GO:0005524">
    <property type="term" value="F:ATP binding"/>
    <property type="evidence" value="ECO:0007669"/>
    <property type="project" value="UniProtKB-KW"/>
</dbReference>
<evidence type="ECO:0000256" key="1">
    <source>
        <dbReference type="ARBA" id="ARBA00004236"/>
    </source>
</evidence>
<dbReference type="InterPro" id="IPR027417">
    <property type="entry name" value="P-loop_NTPase"/>
</dbReference>
<keyword evidence="7" id="KW-1278">Translocase</keyword>
<dbReference type="SMART" id="SM00382">
    <property type="entry name" value="AAA"/>
    <property type="match status" value="1"/>
</dbReference>
<keyword evidence="5" id="KW-0547">Nucleotide-binding</keyword>
<reference evidence="11" key="1">
    <citation type="submission" date="2008-08" db="EMBL/GenBank/DDBJ databases">
        <title>The complete genome sequence of Coprothermobacter proteolyticus strain ATCC 5245 / DSM 5265 / BT.</title>
        <authorList>
            <person name="Dodson R.J."/>
            <person name="Durkin A.S."/>
            <person name="Wu M."/>
            <person name="Eisen J."/>
            <person name="Sutton G."/>
        </authorList>
    </citation>
    <scope>NUCLEOTIDE SEQUENCE [LARGE SCALE GENOMIC DNA]</scope>
    <source>
        <strain evidence="11">ATCC 35245 / DSM 5265 / OCM 4 / BT</strain>
    </source>
</reference>
<dbReference type="GO" id="GO:0016887">
    <property type="term" value="F:ATP hydrolysis activity"/>
    <property type="evidence" value="ECO:0007669"/>
    <property type="project" value="InterPro"/>
</dbReference>
<dbReference type="GO" id="GO:0043190">
    <property type="term" value="C:ATP-binding cassette (ABC) transporter complex"/>
    <property type="evidence" value="ECO:0007669"/>
    <property type="project" value="TreeGrafter"/>
</dbReference>
<feature type="domain" description="ABC transporter" evidence="9">
    <location>
        <begin position="22"/>
        <end position="263"/>
    </location>
</feature>
<keyword evidence="8" id="KW-0472">Membrane</keyword>
<evidence type="ECO:0000256" key="4">
    <source>
        <dbReference type="ARBA" id="ARBA00022475"/>
    </source>
</evidence>
<dbReference type="Pfam" id="PF00005">
    <property type="entry name" value="ABC_tran"/>
    <property type="match status" value="1"/>
</dbReference>
<dbReference type="PANTHER" id="PTHR43553:SF21">
    <property type="entry name" value="ABC TRANSPORTER ATP-BINDING PROTEIN MA_1418-RELATED"/>
    <property type="match status" value="1"/>
</dbReference>
<keyword evidence="11" id="KW-1185">Reference proteome</keyword>
<dbReference type="SUPFAM" id="SSF52540">
    <property type="entry name" value="P-loop containing nucleoside triphosphate hydrolases"/>
    <property type="match status" value="1"/>
</dbReference>
<sequence length="301" mass="33337">MDSNCCAHFVHCSEVYAGMKAVVVENLKYRYPSTERLALSGVSFEVEQGEFIGIIGKNLAGKSTLCEALVGLVPHFYKGAYGGRVVVDGVEVLSSSVSELARHIGIVFQNPFTQITAAKLTVYEEVAFGLENLGFQREEMVKRIDYVLKLLGLYAYKDRNPFELSGGQMQRLAIASIIAMKPSIIVLDEPTSQLDPLGSEEVFKAVQSLSKEGITIIMVEQKMEKIAQYADKIILLHEGHLVDFGVPEEVFSRPDLESYGVEPPVFTSIAKKLGIKDNNTGLYPVTLEQMRRLMIGEPHRS</sequence>
<dbReference type="InterPro" id="IPR003439">
    <property type="entry name" value="ABC_transporter-like_ATP-bd"/>
</dbReference>
<organism evidence="10 11">
    <name type="scientific">Coprothermobacter proteolyticus (strain ATCC 35245 / DSM 5265 / OCM 4 / BT)</name>
    <dbReference type="NCBI Taxonomy" id="309798"/>
    <lineage>
        <taxon>Bacteria</taxon>
        <taxon>Pseudomonadati</taxon>
        <taxon>Coprothermobacterota</taxon>
        <taxon>Coprothermobacteria</taxon>
        <taxon>Coprothermobacterales</taxon>
        <taxon>Coprothermobacteraceae</taxon>
        <taxon>Coprothermobacter</taxon>
    </lineage>
</organism>
<dbReference type="EC" id="3.6.3.-" evidence="10"/>
<evidence type="ECO:0000256" key="2">
    <source>
        <dbReference type="ARBA" id="ARBA00005417"/>
    </source>
</evidence>
<dbReference type="InterPro" id="IPR017871">
    <property type="entry name" value="ABC_transporter-like_CS"/>
</dbReference>
<name>B5Y758_COPPD</name>
<dbReference type="Gene3D" id="3.40.50.300">
    <property type="entry name" value="P-loop containing nucleotide triphosphate hydrolases"/>
    <property type="match status" value="1"/>
</dbReference>
<dbReference type="FunFam" id="3.40.50.300:FF:000224">
    <property type="entry name" value="Energy-coupling factor transporter ATP-binding protein EcfA"/>
    <property type="match status" value="1"/>
</dbReference>
<keyword evidence="4" id="KW-1003">Cell membrane</keyword>
<keyword evidence="3" id="KW-0813">Transport</keyword>
<comment type="similarity">
    <text evidence="2">Belongs to the ABC transporter superfamily.</text>
</comment>
<protein>
    <submittedName>
        <fullName evidence="10">Cobalt import ATP-binding protein CbiO 1</fullName>
        <ecNumber evidence="10">3.6.3.-</ecNumber>
    </submittedName>
</protein>
<dbReference type="Proteomes" id="UP000001732">
    <property type="component" value="Chromosome"/>
</dbReference>
<keyword evidence="6 10" id="KW-0067">ATP-binding</keyword>
<dbReference type="InterPro" id="IPR015856">
    <property type="entry name" value="ABC_transpr_CbiO/EcfA_su"/>
</dbReference>
<evidence type="ECO:0000313" key="11">
    <source>
        <dbReference type="Proteomes" id="UP000001732"/>
    </source>
</evidence>
<dbReference type="eggNOG" id="COG1122">
    <property type="taxonomic scope" value="Bacteria"/>
</dbReference>
<dbReference type="GO" id="GO:0042626">
    <property type="term" value="F:ATPase-coupled transmembrane transporter activity"/>
    <property type="evidence" value="ECO:0007669"/>
    <property type="project" value="TreeGrafter"/>
</dbReference>
<gene>
    <name evidence="10" type="ordered locus">COPRO5265_0237</name>
</gene>
<evidence type="ECO:0000256" key="3">
    <source>
        <dbReference type="ARBA" id="ARBA00022448"/>
    </source>
</evidence>
<dbReference type="EMBL" id="CP001145">
    <property type="protein sequence ID" value="ACI17827.1"/>
    <property type="molecule type" value="Genomic_DNA"/>
</dbReference>
<dbReference type="STRING" id="309798.COPRO5265_0237"/>
<dbReference type="PROSITE" id="PS50893">
    <property type="entry name" value="ABC_TRANSPORTER_2"/>
    <property type="match status" value="1"/>
</dbReference>
<evidence type="ECO:0000256" key="7">
    <source>
        <dbReference type="ARBA" id="ARBA00022967"/>
    </source>
</evidence>
<evidence type="ECO:0000256" key="6">
    <source>
        <dbReference type="ARBA" id="ARBA00022840"/>
    </source>
</evidence>
<dbReference type="InterPro" id="IPR050095">
    <property type="entry name" value="ECF_ABC_transporter_ATP-bd"/>
</dbReference>
<reference evidence="10 11" key="2">
    <citation type="journal article" date="2014" name="Genome Announc.">
        <title>Complete Genome Sequence of Coprothermobacter proteolyticus DSM 5265.</title>
        <authorList>
            <person name="Alexiev A."/>
            <person name="Coil D.A."/>
            <person name="Badger J.H."/>
            <person name="Enticknap J."/>
            <person name="Ward N."/>
            <person name="Robb F.T."/>
            <person name="Eisen J.A."/>
        </authorList>
    </citation>
    <scope>NUCLEOTIDE SEQUENCE [LARGE SCALE GENOMIC DNA]</scope>
    <source>
        <strain evidence="11">ATCC 35245 / DSM 5265 / OCM 4 / BT</strain>
    </source>
</reference>
<keyword evidence="10" id="KW-0378">Hydrolase</keyword>